<protein>
    <submittedName>
        <fullName evidence="1">1e7ecb10-5c14-40be-b30a-275429f10f28</fullName>
    </submittedName>
</protein>
<dbReference type="EMBL" id="OUUZ01000009">
    <property type="protein sequence ID" value="SPQ23123.1"/>
    <property type="molecule type" value="Genomic_DNA"/>
</dbReference>
<sequence>MPILDASWTAANARLPQLDAAARGRGRFLIDKLENLVWNDKAFNSLVLPGGEKELVWEFVDGKARPQDAVGDFVPEKA</sequence>
<evidence type="ECO:0000313" key="1">
    <source>
        <dbReference type="EMBL" id="SPQ23123.1"/>
    </source>
</evidence>
<gene>
    <name evidence="1" type="ORF">TT172_LOCUS5542</name>
</gene>
<proteinExistence type="predicted"/>
<evidence type="ECO:0000313" key="2">
    <source>
        <dbReference type="Proteomes" id="UP000289323"/>
    </source>
</evidence>
<dbReference type="AlphaFoldDB" id="A0A3S4AQ12"/>
<name>A0A3S4AQ12_9PEZI</name>
<dbReference type="Proteomes" id="UP000289323">
    <property type="component" value="Unassembled WGS sequence"/>
</dbReference>
<organism evidence="1 2">
    <name type="scientific">Thermothielavioides terrestris</name>
    <dbReference type="NCBI Taxonomy" id="2587410"/>
    <lineage>
        <taxon>Eukaryota</taxon>
        <taxon>Fungi</taxon>
        <taxon>Dikarya</taxon>
        <taxon>Ascomycota</taxon>
        <taxon>Pezizomycotina</taxon>
        <taxon>Sordariomycetes</taxon>
        <taxon>Sordariomycetidae</taxon>
        <taxon>Sordariales</taxon>
        <taxon>Chaetomiaceae</taxon>
        <taxon>Thermothielavioides</taxon>
    </lineage>
</organism>
<reference evidence="1 2" key="1">
    <citation type="submission" date="2018-04" db="EMBL/GenBank/DDBJ databases">
        <authorList>
            <person name="Huttner S."/>
            <person name="Dainat J."/>
        </authorList>
    </citation>
    <scope>NUCLEOTIDE SEQUENCE [LARGE SCALE GENOMIC DNA]</scope>
</reference>
<accession>A0A3S4AQ12</accession>